<proteinExistence type="predicted"/>
<evidence type="ECO:0000313" key="4">
    <source>
        <dbReference type="Proteomes" id="UP000822476"/>
    </source>
</evidence>
<dbReference type="OrthoDB" id="6226225at2759"/>
<keyword evidence="1" id="KW-0472">Membrane</keyword>
<feature type="transmembrane region" description="Helical" evidence="1">
    <location>
        <begin position="288"/>
        <end position="316"/>
    </location>
</feature>
<comment type="caution">
    <text evidence="3">The sequence shown here is derived from an EMBL/GenBank/DDBJ whole genome shotgun (WGS) entry which is preliminary data.</text>
</comment>
<dbReference type="Gene3D" id="2.40.20.10">
    <property type="entry name" value="Plasminogen Kringle 4"/>
    <property type="match status" value="1"/>
</dbReference>
<dbReference type="AlphaFoldDB" id="A0A8S9YX36"/>
<dbReference type="InterPro" id="IPR001304">
    <property type="entry name" value="C-type_lectin-like"/>
</dbReference>
<dbReference type="InterPro" id="IPR016187">
    <property type="entry name" value="CTDL_fold"/>
</dbReference>
<protein>
    <recommendedName>
        <fullName evidence="2">C-type lectin domain-containing protein</fullName>
    </recommendedName>
</protein>
<organism evidence="3 4">
    <name type="scientific">Paragonimus skrjabini miyazakii</name>
    <dbReference type="NCBI Taxonomy" id="59628"/>
    <lineage>
        <taxon>Eukaryota</taxon>
        <taxon>Metazoa</taxon>
        <taxon>Spiralia</taxon>
        <taxon>Lophotrochozoa</taxon>
        <taxon>Platyhelminthes</taxon>
        <taxon>Trematoda</taxon>
        <taxon>Digenea</taxon>
        <taxon>Plagiorchiida</taxon>
        <taxon>Troglotremata</taxon>
        <taxon>Troglotrematidae</taxon>
        <taxon>Paragonimus</taxon>
    </lineage>
</organism>
<dbReference type="EMBL" id="JTDE01003956">
    <property type="protein sequence ID" value="KAF7255467.1"/>
    <property type="molecule type" value="Genomic_DNA"/>
</dbReference>
<evidence type="ECO:0000313" key="3">
    <source>
        <dbReference type="EMBL" id="KAF7255467.1"/>
    </source>
</evidence>
<dbReference type="InterPro" id="IPR038178">
    <property type="entry name" value="Kringle_sf"/>
</dbReference>
<reference evidence="3" key="1">
    <citation type="submission" date="2019-07" db="EMBL/GenBank/DDBJ databases">
        <title>Annotation for the trematode Paragonimus miyazaki's.</title>
        <authorList>
            <person name="Choi Y.-J."/>
        </authorList>
    </citation>
    <scope>NUCLEOTIDE SEQUENCE</scope>
    <source>
        <strain evidence="3">Japan</strain>
    </source>
</reference>
<dbReference type="PROSITE" id="PS50041">
    <property type="entry name" value="C_TYPE_LECTIN_2"/>
    <property type="match status" value="1"/>
</dbReference>
<feature type="non-terminal residue" evidence="3">
    <location>
        <position position="424"/>
    </location>
</feature>
<keyword evidence="1" id="KW-1133">Transmembrane helix</keyword>
<evidence type="ECO:0000259" key="2">
    <source>
        <dbReference type="PROSITE" id="PS50041"/>
    </source>
</evidence>
<gene>
    <name evidence="3" type="ORF">EG68_06861</name>
</gene>
<keyword evidence="4" id="KW-1185">Reference proteome</keyword>
<dbReference type="Gene3D" id="3.10.100.10">
    <property type="entry name" value="Mannose-Binding Protein A, subunit A"/>
    <property type="match status" value="1"/>
</dbReference>
<keyword evidence="1" id="KW-0812">Transmembrane</keyword>
<accession>A0A8S9YX36</accession>
<feature type="domain" description="C-type lectin" evidence="2">
    <location>
        <begin position="1"/>
        <end position="145"/>
    </location>
</feature>
<dbReference type="SUPFAM" id="SSF56436">
    <property type="entry name" value="C-type lectin-like"/>
    <property type="match status" value="1"/>
</dbReference>
<dbReference type="Proteomes" id="UP000822476">
    <property type="component" value="Unassembled WGS sequence"/>
</dbReference>
<evidence type="ECO:0000256" key="1">
    <source>
        <dbReference type="SAM" id="Phobius"/>
    </source>
</evidence>
<sequence length="424" mass="47453">TYFYFYHHVFLSSQTSSRRCQTLSSRENNVSLLSIASVFEASFLRSWLRLPRALGGAGLSADEPVWSALSVSKDCPNCFWNWTWDTIDREPVRYTDWLVSPSPNPSGCYVFEPNAYKRADFKADQGLGSLRPSASCAHTYFAVCQTLAKPTDSRVDLNLAVTASHGAPTTHQPVRQQCFNFLNSHAADYYLENVTVSRDGKPCIRWDLVPTNITEFHLESSWMRSRLQAAESVGGEGNPSYAENFCSTVSDAATKSFNYGCYVHLKPLQFEACHLSRCPTVTLSRVPLLGPLTITLLLLFIVLCIGLLGVALWRGYAPLHAGYRRYFTPVRFRSNRMRRSSVQFIPPDKLAYEHRLDGEPDSGLTRSCLSHSNGLLSAVDNDKQAGSIYVPDPPQIQNQGYTNPIYNSLTVSVPEDDYDPEAEL</sequence>
<dbReference type="InterPro" id="IPR016186">
    <property type="entry name" value="C-type_lectin-like/link_sf"/>
</dbReference>
<name>A0A8S9YX36_9TREM</name>